<comment type="caution">
    <text evidence="2">The sequence shown here is derived from an EMBL/GenBank/DDBJ whole genome shotgun (WGS) entry which is preliminary data.</text>
</comment>
<dbReference type="Proteomes" id="UP001633002">
    <property type="component" value="Unassembled WGS sequence"/>
</dbReference>
<sequence>MAEAKIALSTLMTLLTVVLLLLDVSTSTALMEDVNPCTNLPPFTETDRDLVAFALNLEFLEAEFFLFGAYGYGLDVQAPYLAAGGPPPVGGQKVQLDPLTNDLVAQMGLQEVGHIRVIRESLGPDAFPRPLLNIGEATWATILNSAFRRPLDPPFNPYVNSINYMLASYAIPYVGLTGYVGANPQLMGSGAKRLVAGLLGVEAGQDAIIRTWLYERRDQVVEPYGFTVAEATDAISRLRNDLDHSGLVALAGAPVPYVIDDEGLVVPIELGAERQTTGNILSADVNSLSYARTPEQILPIVYSSGDPRVPGGFYPLGARGRIAERYHKYGSD</sequence>
<proteinExistence type="predicted"/>
<feature type="signal peptide" evidence="1">
    <location>
        <begin position="1"/>
        <end position="29"/>
    </location>
</feature>
<keyword evidence="3" id="KW-1185">Reference proteome</keyword>
<evidence type="ECO:0008006" key="4">
    <source>
        <dbReference type="Google" id="ProtNLM"/>
    </source>
</evidence>
<dbReference type="EMBL" id="JBJQOH010000007">
    <property type="protein sequence ID" value="KAL3678405.1"/>
    <property type="molecule type" value="Genomic_DNA"/>
</dbReference>
<evidence type="ECO:0000313" key="3">
    <source>
        <dbReference type="Proteomes" id="UP001633002"/>
    </source>
</evidence>
<name>A0ABD3GGV3_9MARC</name>
<gene>
    <name evidence="2" type="ORF">R1sor_021361</name>
</gene>
<dbReference type="PANTHER" id="PTHR31694:SF26">
    <property type="entry name" value="OS05G0151100 PROTEIN"/>
    <property type="match status" value="1"/>
</dbReference>
<organism evidence="2 3">
    <name type="scientific">Riccia sorocarpa</name>
    <dbReference type="NCBI Taxonomy" id="122646"/>
    <lineage>
        <taxon>Eukaryota</taxon>
        <taxon>Viridiplantae</taxon>
        <taxon>Streptophyta</taxon>
        <taxon>Embryophyta</taxon>
        <taxon>Marchantiophyta</taxon>
        <taxon>Marchantiopsida</taxon>
        <taxon>Marchantiidae</taxon>
        <taxon>Marchantiales</taxon>
        <taxon>Ricciaceae</taxon>
        <taxon>Riccia</taxon>
    </lineage>
</organism>
<dbReference type="InterPro" id="IPR052965">
    <property type="entry name" value="Pigment-catalase-like"/>
</dbReference>
<dbReference type="PANTHER" id="PTHR31694">
    <property type="entry name" value="DESICCATION-LIKE PROTEIN"/>
    <property type="match status" value="1"/>
</dbReference>
<protein>
    <recommendedName>
        <fullName evidence="4">Desiccation-related protein PCC13-62</fullName>
    </recommendedName>
</protein>
<dbReference type="AlphaFoldDB" id="A0ABD3GGV3"/>
<keyword evidence="1" id="KW-0732">Signal</keyword>
<feature type="chain" id="PRO_5044800011" description="Desiccation-related protein PCC13-62" evidence="1">
    <location>
        <begin position="30"/>
        <end position="332"/>
    </location>
</feature>
<accession>A0ABD3GGV3</accession>
<evidence type="ECO:0000256" key="1">
    <source>
        <dbReference type="SAM" id="SignalP"/>
    </source>
</evidence>
<reference evidence="2 3" key="1">
    <citation type="submission" date="2024-09" db="EMBL/GenBank/DDBJ databases">
        <title>Chromosome-scale assembly of Riccia sorocarpa.</title>
        <authorList>
            <person name="Paukszto L."/>
        </authorList>
    </citation>
    <scope>NUCLEOTIDE SEQUENCE [LARGE SCALE GENOMIC DNA]</scope>
    <source>
        <strain evidence="2">LP-2024</strain>
        <tissue evidence="2">Aerial parts of the thallus</tissue>
    </source>
</reference>
<evidence type="ECO:0000313" key="2">
    <source>
        <dbReference type="EMBL" id="KAL3678405.1"/>
    </source>
</evidence>
<dbReference type="Pfam" id="PF13668">
    <property type="entry name" value="Ferritin_2"/>
    <property type="match status" value="1"/>
</dbReference>